<dbReference type="Proteomes" id="UP000694941">
    <property type="component" value="Unplaced"/>
</dbReference>
<dbReference type="InterPro" id="IPR001699">
    <property type="entry name" value="TF_T-box"/>
</dbReference>
<feature type="domain" description="T-box" evidence="6">
    <location>
        <begin position="188"/>
        <end position="366"/>
    </location>
</feature>
<evidence type="ECO:0000256" key="3">
    <source>
        <dbReference type="ARBA" id="ARBA00023163"/>
    </source>
</evidence>
<name>A0ABM1T480_LIMPO</name>
<dbReference type="Pfam" id="PF00907">
    <property type="entry name" value="T-box"/>
    <property type="match status" value="1"/>
</dbReference>
<keyword evidence="1" id="KW-0805">Transcription regulation</keyword>
<keyword evidence="4 5" id="KW-0539">Nucleus</keyword>
<keyword evidence="2 5" id="KW-0238">DNA-binding</keyword>
<evidence type="ECO:0000256" key="2">
    <source>
        <dbReference type="ARBA" id="ARBA00023125"/>
    </source>
</evidence>
<dbReference type="SUPFAM" id="SSF49417">
    <property type="entry name" value="p53-like transcription factors"/>
    <property type="match status" value="1"/>
</dbReference>
<comment type="subcellular location">
    <subcellularLocation>
        <location evidence="5">Nucleus</location>
    </subcellularLocation>
</comment>
<evidence type="ECO:0000256" key="1">
    <source>
        <dbReference type="ARBA" id="ARBA00023015"/>
    </source>
</evidence>
<keyword evidence="3" id="KW-0804">Transcription</keyword>
<dbReference type="InterPro" id="IPR046360">
    <property type="entry name" value="T-box_DNA-bd"/>
</dbReference>
<dbReference type="PRINTS" id="PR00937">
    <property type="entry name" value="TBOX"/>
</dbReference>
<dbReference type="InterPro" id="IPR036960">
    <property type="entry name" value="T-box_sf"/>
</dbReference>
<protein>
    <submittedName>
        <fullName evidence="8">T-box transcription factor TBX6-like isoform X1</fullName>
    </submittedName>
</protein>
<dbReference type="RefSeq" id="XP_022250686.1">
    <property type="nucleotide sequence ID" value="XM_022394978.1"/>
</dbReference>
<evidence type="ECO:0000256" key="4">
    <source>
        <dbReference type="ARBA" id="ARBA00023242"/>
    </source>
</evidence>
<gene>
    <name evidence="8" type="primary">LOC106466902</name>
</gene>
<accession>A0ABM1T480</accession>
<evidence type="ECO:0000313" key="8">
    <source>
        <dbReference type="RefSeq" id="XP_022250686.1"/>
    </source>
</evidence>
<dbReference type="Gene3D" id="2.60.40.820">
    <property type="entry name" value="Transcription factor, T-box"/>
    <property type="match status" value="1"/>
</dbReference>
<sequence length="565" mass="63827">MCERDHFMPRIPFNKVAVPENSFLHIKKVSPASQCKKMFGKGFYTHKPVSTPSTSKDIATSIFHADSCIQVSHTTSSKSNQILTVQTDFSSSLSHNSIFSHSNIPRPYPSIETQLPRHTTITSVPTSSLSYPFTSSDDRVQHFYSNSKFQNSINGVLSSWPIQSLISCDHNDSVPQTFVSENKIQVLLENKEMWEKFDWAGNEMILSRTGRRMFPSVKVRVSGLEPTKYYFVLLDIVPKDNHRYTYSGRQWLARGPADLPVTPQLYIHPDCPASGSQLMKQSVSFHKVKLTNNFLQHEGHIYLNSMHKYIPRVHIVAGSDILKIPHTYFNTFSFPETTFVAVTAYQNEQVVKLKVDNNPFAKNFRFKRCAKTQLDSKFEEERSGVPLEKKTKLENFEVLSNSGFEPEDYQSGMMKTPCPVIPMNFKLSVQGSLSSPDSRLNKIKSGSFVSGLQNSLTSLNISTETGLRLHSPPSSIEIRAETTRLRDCRNNSTDILLPSMVEMTSPLIAANHYRQLLMSLPIEKNDYFSLSFNPHISQFFTPFNSAVMTSHLGLKPLSVPAFSGP</sequence>
<evidence type="ECO:0000259" key="6">
    <source>
        <dbReference type="PROSITE" id="PS50252"/>
    </source>
</evidence>
<dbReference type="GeneID" id="106466902"/>
<dbReference type="PANTHER" id="PTHR11267">
    <property type="entry name" value="T-BOX PROTEIN-RELATED"/>
    <property type="match status" value="1"/>
</dbReference>
<keyword evidence="7" id="KW-1185">Reference proteome</keyword>
<comment type="caution">
    <text evidence="5">Lacks conserved residue(s) required for the propagation of feature annotation.</text>
</comment>
<evidence type="ECO:0000313" key="7">
    <source>
        <dbReference type="Proteomes" id="UP000694941"/>
    </source>
</evidence>
<dbReference type="InterPro" id="IPR008967">
    <property type="entry name" value="p53-like_TF_DNA-bd_sf"/>
</dbReference>
<evidence type="ECO:0000256" key="5">
    <source>
        <dbReference type="PROSITE-ProRule" id="PRU00201"/>
    </source>
</evidence>
<dbReference type="SMART" id="SM00425">
    <property type="entry name" value="TBOX"/>
    <property type="match status" value="1"/>
</dbReference>
<dbReference type="PANTHER" id="PTHR11267:SF181">
    <property type="entry name" value="OPTOMOTOR-BLIND PROTEIN"/>
    <property type="match status" value="1"/>
</dbReference>
<reference evidence="8" key="1">
    <citation type="submission" date="2025-08" db="UniProtKB">
        <authorList>
            <consortium name="RefSeq"/>
        </authorList>
    </citation>
    <scope>IDENTIFICATION</scope>
    <source>
        <tissue evidence="8">Muscle</tissue>
    </source>
</reference>
<dbReference type="PROSITE" id="PS50252">
    <property type="entry name" value="TBOX_3"/>
    <property type="match status" value="1"/>
</dbReference>
<proteinExistence type="predicted"/>
<organism evidence="7 8">
    <name type="scientific">Limulus polyphemus</name>
    <name type="common">Atlantic horseshoe crab</name>
    <dbReference type="NCBI Taxonomy" id="6850"/>
    <lineage>
        <taxon>Eukaryota</taxon>
        <taxon>Metazoa</taxon>
        <taxon>Ecdysozoa</taxon>
        <taxon>Arthropoda</taxon>
        <taxon>Chelicerata</taxon>
        <taxon>Merostomata</taxon>
        <taxon>Xiphosura</taxon>
        <taxon>Limulidae</taxon>
        <taxon>Limulus</taxon>
    </lineage>
</organism>